<dbReference type="STRING" id="158441.A0A226DL22"/>
<evidence type="ECO:0000256" key="7">
    <source>
        <dbReference type="SAM" id="SignalP"/>
    </source>
</evidence>
<accession>A0A226DL22</accession>
<dbReference type="GO" id="GO:0033176">
    <property type="term" value="C:proton-transporting V-type ATPase complex"/>
    <property type="evidence" value="ECO:0007669"/>
    <property type="project" value="TreeGrafter"/>
</dbReference>
<evidence type="ECO:0000256" key="5">
    <source>
        <dbReference type="ARBA" id="ARBA00023136"/>
    </source>
</evidence>
<keyword evidence="4 6" id="KW-1133">Transmembrane helix</keyword>
<evidence type="ECO:0000313" key="11">
    <source>
        <dbReference type="Proteomes" id="UP000198287"/>
    </source>
</evidence>
<evidence type="ECO:0000313" key="10">
    <source>
        <dbReference type="EMBL" id="OXA45534.1"/>
    </source>
</evidence>
<dbReference type="Proteomes" id="UP000198287">
    <property type="component" value="Unassembled WGS sequence"/>
</dbReference>
<evidence type="ECO:0000259" key="9">
    <source>
        <dbReference type="Pfam" id="PF20520"/>
    </source>
</evidence>
<dbReference type="Gene3D" id="2.40.160.110">
    <property type="match status" value="1"/>
</dbReference>
<keyword evidence="5 6" id="KW-0472">Membrane</keyword>
<dbReference type="Pfam" id="PF20520">
    <property type="entry name" value="Ac45-VOA1_TM"/>
    <property type="match status" value="1"/>
</dbReference>
<keyword evidence="7" id="KW-0732">Signal</keyword>
<comment type="caution">
    <text evidence="10">The sequence shown here is derived from an EMBL/GenBank/DDBJ whole genome shotgun (WGS) entry which is preliminary data.</text>
</comment>
<dbReference type="EMBL" id="LNIX01000017">
    <property type="protein sequence ID" value="OXA45534.1"/>
    <property type="molecule type" value="Genomic_DNA"/>
</dbReference>
<protein>
    <submittedName>
        <fullName evidence="10">V-type proton ATPase subunit S1</fullName>
    </submittedName>
</protein>
<feature type="chain" id="PRO_5012556295" evidence="7">
    <location>
        <begin position="21"/>
        <end position="249"/>
    </location>
</feature>
<evidence type="ECO:0000256" key="6">
    <source>
        <dbReference type="SAM" id="Phobius"/>
    </source>
</evidence>
<proteinExistence type="inferred from homology"/>
<dbReference type="PANTHER" id="PTHR12471:SF7">
    <property type="entry name" value="V-TYPE PROTON ATPASE SUBUNIT S1"/>
    <property type="match status" value="1"/>
</dbReference>
<evidence type="ECO:0000256" key="1">
    <source>
        <dbReference type="ARBA" id="ARBA00004167"/>
    </source>
</evidence>
<reference evidence="10 11" key="1">
    <citation type="submission" date="2015-12" db="EMBL/GenBank/DDBJ databases">
        <title>The genome of Folsomia candida.</title>
        <authorList>
            <person name="Faddeeva A."/>
            <person name="Derks M.F."/>
            <person name="Anvar Y."/>
            <person name="Smit S."/>
            <person name="Van Straalen N."/>
            <person name="Roelofs D."/>
        </authorList>
    </citation>
    <scope>NUCLEOTIDE SEQUENCE [LARGE SCALE GENOMIC DNA]</scope>
    <source>
        <strain evidence="10 11">VU population</strain>
        <tissue evidence="10">Whole body</tissue>
    </source>
</reference>
<dbReference type="GO" id="GO:0030641">
    <property type="term" value="P:regulation of cellular pH"/>
    <property type="evidence" value="ECO:0007669"/>
    <property type="project" value="TreeGrafter"/>
</dbReference>
<dbReference type="InterPro" id="IPR046755">
    <property type="entry name" value="VAS1_LD"/>
</dbReference>
<comment type="similarity">
    <text evidence="2">Belongs to the vacuolar ATPase subunit S1 family.</text>
</comment>
<comment type="subcellular location">
    <subcellularLocation>
        <location evidence="1">Membrane</location>
        <topology evidence="1">Single-pass membrane protein</topology>
    </subcellularLocation>
</comment>
<evidence type="ECO:0000259" key="8">
    <source>
        <dbReference type="Pfam" id="PF05827"/>
    </source>
</evidence>
<name>A0A226DL22_FOLCA</name>
<dbReference type="PANTHER" id="PTHR12471">
    <property type="entry name" value="VACUOLAR ATP SYNTHASE SUBUNIT S1"/>
    <property type="match status" value="1"/>
</dbReference>
<dbReference type="InterPro" id="IPR046756">
    <property type="entry name" value="VAS1/VOA1_TM"/>
</dbReference>
<dbReference type="AlphaFoldDB" id="A0A226DL22"/>
<dbReference type="InterPro" id="IPR008388">
    <property type="entry name" value="Ac45_acc_su"/>
</dbReference>
<feature type="signal peptide" evidence="7">
    <location>
        <begin position="1"/>
        <end position="20"/>
    </location>
</feature>
<keyword evidence="3 6" id="KW-0812">Transmembrane</keyword>
<evidence type="ECO:0000256" key="4">
    <source>
        <dbReference type="ARBA" id="ARBA00022989"/>
    </source>
</evidence>
<dbReference type="Pfam" id="PF05827">
    <property type="entry name" value="VAS1_LD"/>
    <property type="match status" value="1"/>
</dbReference>
<organism evidence="10 11">
    <name type="scientific">Folsomia candida</name>
    <name type="common">Springtail</name>
    <dbReference type="NCBI Taxonomy" id="158441"/>
    <lineage>
        <taxon>Eukaryota</taxon>
        <taxon>Metazoa</taxon>
        <taxon>Ecdysozoa</taxon>
        <taxon>Arthropoda</taxon>
        <taxon>Hexapoda</taxon>
        <taxon>Collembola</taxon>
        <taxon>Entomobryomorpha</taxon>
        <taxon>Isotomoidea</taxon>
        <taxon>Isotomidae</taxon>
        <taxon>Proisotominae</taxon>
        <taxon>Folsomia</taxon>
    </lineage>
</organism>
<evidence type="ECO:0000256" key="3">
    <source>
        <dbReference type="ARBA" id="ARBA00022692"/>
    </source>
</evidence>
<dbReference type="OrthoDB" id="9985059at2759"/>
<gene>
    <name evidence="10" type="ORF">Fcan01_19782</name>
</gene>
<feature type="domain" description="V-type proton ATPase subunit S1/VOA1 transmembrane" evidence="9">
    <location>
        <begin position="199"/>
        <end position="237"/>
    </location>
</feature>
<dbReference type="GO" id="GO:0001671">
    <property type="term" value="F:ATPase activator activity"/>
    <property type="evidence" value="ECO:0007669"/>
    <property type="project" value="TreeGrafter"/>
</dbReference>
<evidence type="ECO:0000256" key="2">
    <source>
        <dbReference type="ARBA" id="ARBA00009037"/>
    </source>
</evidence>
<feature type="domain" description="V-type proton ATPase subunit S1 luminal" evidence="8">
    <location>
        <begin position="44"/>
        <end position="184"/>
    </location>
</feature>
<keyword evidence="11" id="KW-1185">Reference proteome</keyword>
<feature type="transmembrane region" description="Helical" evidence="6">
    <location>
        <begin position="198"/>
        <end position="224"/>
    </location>
</feature>
<sequence length="249" mass="27102">MRLPVFAALVGLCLNNFALAQGPKPKPKPLPPIIVQEHGLIMVMNSSDVTLRMNEAKDKLFKASFSKATFAPVQEDTKTSTVTMTFGAPDTISKDLTISNFAITLKFAKEGTYWVMSNATANLKGTETGKPFDFANSVLISDIGLYAPDSHSFHCSRFGSLYPAEGGGNHSFAIDLNHFQVQPFSNNTKSFSEAYECVGFFSIGILSGIFITLILMAVIAWGLAMIMDVKTMDRFDDPKGKPMTFGGTE</sequence>